<evidence type="ECO:0000313" key="3">
    <source>
        <dbReference type="Proteomes" id="UP000184063"/>
    </source>
</evidence>
<evidence type="ECO:0000313" key="2">
    <source>
        <dbReference type="EMBL" id="OJZ79895.1"/>
    </source>
</evidence>
<dbReference type="VEuPathDB" id="FungiDB:ASPFODRAFT_54381"/>
<evidence type="ECO:0000256" key="1">
    <source>
        <dbReference type="SAM" id="Coils"/>
    </source>
</evidence>
<dbReference type="AlphaFoldDB" id="A0A1M3SZJ5"/>
<sequence>MEETITELRRQVEEQQRLRKAAERREEEERLAQEAAERRVQPNTRFCLLDRCHNSLSQATVSKLRQM</sequence>
<reference evidence="3" key="1">
    <citation type="journal article" date="2017" name="Genome Biol.">
        <title>Comparative genomics reveals high biological diversity and specific adaptations in the industrially and medically important fungal genus Aspergillus.</title>
        <authorList>
            <person name="de Vries R.P."/>
            <person name="Riley R."/>
            <person name="Wiebenga A."/>
            <person name="Aguilar-Osorio G."/>
            <person name="Amillis S."/>
            <person name="Uchima C.A."/>
            <person name="Anderluh G."/>
            <person name="Asadollahi M."/>
            <person name="Askin M."/>
            <person name="Barry K."/>
            <person name="Battaglia E."/>
            <person name="Bayram O."/>
            <person name="Benocci T."/>
            <person name="Braus-Stromeyer S.A."/>
            <person name="Caldana C."/>
            <person name="Canovas D."/>
            <person name="Cerqueira G.C."/>
            <person name="Chen F."/>
            <person name="Chen W."/>
            <person name="Choi C."/>
            <person name="Clum A."/>
            <person name="Dos Santos R.A."/>
            <person name="Damasio A.R."/>
            <person name="Diallinas G."/>
            <person name="Emri T."/>
            <person name="Fekete E."/>
            <person name="Flipphi M."/>
            <person name="Freyberg S."/>
            <person name="Gallo A."/>
            <person name="Gournas C."/>
            <person name="Habgood R."/>
            <person name="Hainaut M."/>
            <person name="Harispe M.L."/>
            <person name="Henrissat B."/>
            <person name="Hilden K.S."/>
            <person name="Hope R."/>
            <person name="Hossain A."/>
            <person name="Karabika E."/>
            <person name="Karaffa L."/>
            <person name="Karanyi Z."/>
            <person name="Krasevec N."/>
            <person name="Kuo A."/>
            <person name="Kusch H."/>
            <person name="LaButti K."/>
            <person name="Lagendijk E.L."/>
            <person name="Lapidus A."/>
            <person name="Levasseur A."/>
            <person name="Lindquist E."/>
            <person name="Lipzen A."/>
            <person name="Logrieco A.F."/>
            <person name="MacCabe A."/>
            <person name="Maekelae M.R."/>
            <person name="Malavazi I."/>
            <person name="Melin P."/>
            <person name="Meyer V."/>
            <person name="Mielnichuk N."/>
            <person name="Miskei M."/>
            <person name="Molnar A.P."/>
            <person name="Mule G."/>
            <person name="Ngan C.Y."/>
            <person name="Orejas M."/>
            <person name="Orosz E."/>
            <person name="Ouedraogo J.P."/>
            <person name="Overkamp K.M."/>
            <person name="Park H.-S."/>
            <person name="Perrone G."/>
            <person name="Piumi F."/>
            <person name="Punt P.J."/>
            <person name="Ram A.F."/>
            <person name="Ramon A."/>
            <person name="Rauscher S."/>
            <person name="Record E."/>
            <person name="Riano-Pachon D.M."/>
            <person name="Robert V."/>
            <person name="Roehrig J."/>
            <person name="Ruller R."/>
            <person name="Salamov A."/>
            <person name="Salih N.S."/>
            <person name="Samson R.A."/>
            <person name="Sandor E."/>
            <person name="Sanguinetti M."/>
            <person name="Schuetze T."/>
            <person name="Sepcic K."/>
            <person name="Shelest E."/>
            <person name="Sherlock G."/>
            <person name="Sophianopoulou V."/>
            <person name="Squina F.M."/>
            <person name="Sun H."/>
            <person name="Susca A."/>
            <person name="Todd R.B."/>
            <person name="Tsang A."/>
            <person name="Unkles S.E."/>
            <person name="van de Wiele N."/>
            <person name="van Rossen-Uffink D."/>
            <person name="Oliveira J.V."/>
            <person name="Vesth T.C."/>
            <person name="Visser J."/>
            <person name="Yu J.-H."/>
            <person name="Zhou M."/>
            <person name="Andersen M.R."/>
            <person name="Archer D.B."/>
            <person name="Baker S.E."/>
            <person name="Benoit I."/>
            <person name="Brakhage A.A."/>
            <person name="Braus G.H."/>
            <person name="Fischer R."/>
            <person name="Frisvad J.C."/>
            <person name="Goldman G.H."/>
            <person name="Houbraken J."/>
            <person name="Oakley B."/>
            <person name="Pocsi I."/>
            <person name="Scazzocchio C."/>
            <person name="Seiboth B."/>
            <person name="vanKuyk P.A."/>
            <person name="Wortman J."/>
            <person name="Dyer P.S."/>
            <person name="Grigoriev I.V."/>
        </authorList>
    </citation>
    <scope>NUCLEOTIDE SEQUENCE [LARGE SCALE GENOMIC DNA]</scope>
    <source>
        <strain evidence="3">CBS 106.47</strain>
    </source>
</reference>
<accession>A0A1M3SZJ5</accession>
<organism evidence="2 3">
    <name type="scientific">Aspergillus luchuensis (strain CBS 106.47)</name>
    <dbReference type="NCBI Taxonomy" id="1137211"/>
    <lineage>
        <taxon>Eukaryota</taxon>
        <taxon>Fungi</taxon>
        <taxon>Dikarya</taxon>
        <taxon>Ascomycota</taxon>
        <taxon>Pezizomycotina</taxon>
        <taxon>Eurotiomycetes</taxon>
        <taxon>Eurotiomycetidae</taxon>
        <taxon>Eurotiales</taxon>
        <taxon>Aspergillaceae</taxon>
        <taxon>Aspergillus</taxon>
        <taxon>Aspergillus subgen. Circumdati</taxon>
    </lineage>
</organism>
<keyword evidence="1" id="KW-0175">Coiled coil</keyword>
<protein>
    <submittedName>
        <fullName evidence="2">Uncharacterized protein</fullName>
    </submittedName>
</protein>
<dbReference type="Proteomes" id="UP000184063">
    <property type="component" value="Unassembled WGS sequence"/>
</dbReference>
<feature type="coiled-coil region" evidence="1">
    <location>
        <begin position="1"/>
        <end position="39"/>
    </location>
</feature>
<proteinExistence type="predicted"/>
<dbReference type="EMBL" id="KV878267">
    <property type="protein sequence ID" value="OJZ79895.1"/>
    <property type="molecule type" value="Genomic_DNA"/>
</dbReference>
<name>A0A1M3SZJ5_ASPLC</name>
<gene>
    <name evidence="2" type="ORF">ASPFODRAFT_54381</name>
</gene>